<dbReference type="OrthoDB" id="5973594at2"/>
<dbReference type="NCBIfam" id="TIGR04409">
    <property type="entry name" value="LptC_YrbK"/>
    <property type="match status" value="1"/>
</dbReference>
<evidence type="ECO:0000313" key="6">
    <source>
        <dbReference type="EMBL" id="RPE81020.1"/>
    </source>
</evidence>
<name>A0A3N4W4M3_9GAMM</name>
<dbReference type="PANTHER" id="PTHR37481">
    <property type="entry name" value="LIPOPOLYSACCHARIDE EXPORT SYSTEM PROTEIN LPTC"/>
    <property type="match status" value="1"/>
</dbReference>
<evidence type="ECO:0000313" key="7">
    <source>
        <dbReference type="Proteomes" id="UP000269708"/>
    </source>
</evidence>
<dbReference type="InterPro" id="IPR010664">
    <property type="entry name" value="LipoPS_assembly_LptC-rel"/>
</dbReference>
<organism evidence="6 7">
    <name type="scientific">Vulcaniibacterium tengchongense</name>
    <dbReference type="NCBI Taxonomy" id="1273429"/>
    <lineage>
        <taxon>Bacteria</taxon>
        <taxon>Pseudomonadati</taxon>
        <taxon>Pseudomonadota</taxon>
        <taxon>Gammaproteobacteria</taxon>
        <taxon>Lysobacterales</taxon>
        <taxon>Lysobacteraceae</taxon>
        <taxon>Vulcaniibacterium</taxon>
    </lineage>
</organism>
<dbReference type="InterPro" id="IPR026265">
    <property type="entry name" value="LptC"/>
</dbReference>
<evidence type="ECO:0000256" key="5">
    <source>
        <dbReference type="ARBA" id="ARBA00023136"/>
    </source>
</evidence>
<dbReference type="GO" id="GO:0015221">
    <property type="term" value="F:lipopolysaccharide transmembrane transporter activity"/>
    <property type="evidence" value="ECO:0007669"/>
    <property type="project" value="InterPro"/>
</dbReference>
<dbReference type="PANTHER" id="PTHR37481:SF1">
    <property type="entry name" value="LIPOPOLYSACCHARIDE EXPORT SYSTEM PROTEIN LPTC"/>
    <property type="match status" value="1"/>
</dbReference>
<dbReference type="RefSeq" id="WP_123768608.1">
    <property type="nucleotide sequence ID" value="NZ_RKQN01000001.1"/>
</dbReference>
<keyword evidence="3" id="KW-0812">Transmembrane</keyword>
<protein>
    <submittedName>
        <fullName evidence="6">Lipopolysaccharide export system protein LptC</fullName>
    </submittedName>
</protein>
<sequence>MNWRALATALLLVGAALSGWALWSQRERDAGRAEAVQRPDYVLHDFELVVLDKQGRESFTLRAPLLERDPQVKTMAIATPLFLIPPRPGGNGGAWEVRSRSGWVSADNEELRLRGAVRAESVDAEGRPIRIATEQLNVFPQAKRATSGVPTTVTQPGLILNGRRLEADLESKRIHLAEVKVRYERTAR</sequence>
<keyword evidence="7" id="KW-1185">Reference proteome</keyword>
<dbReference type="Proteomes" id="UP000269708">
    <property type="component" value="Unassembled WGS sequence"/>
</dbReference>
<dbReference type="GO" id="GO:0017089">
    <property type="term" value="F:glycolipid transfer activity"/>
    <property type="evidence" value="ECO:0007669"/>
    <property type="project" value="TreeGrafter"/>
</dbReference>
<evidence type="ECO:0000256" key="1">
    <source>
        <dbReference type="ARBA" id="ARBA00022475"/>
    </source>
</evidence>
<evidence type="ECO:0000256" key="2">
    <source>
        <dbReference type="ARBA" id="ARBA00022519"/>
    </source>
</evidence>
<dbReference type="GO" id="GO:0005886">
    <property type="term" value="C:plasma membrane"/>
    <property type="evidence" value="ECO:0007669"/>
    <property type="project" value="InterPro"/>
</dbReference>
<dbReference type="EMBL" id="RKQN01000001">
    <property type="protein sequence ID" value="RPE81020.1"/>
    <property type="molecule type" value="Genomic_DNA"/>
</dbReference>
<dbReference type="GO" id="GO:0030288">
    <property type="term" value="C:outer membrane-bounded periplasmic space"/>
    <property type="evidence" value="ECO:0007669"/>
    <property type="project" value="TreeGrafter"/>
</dbReference>
<dbReference type="Gene3D" id="2.60.450.10">
    <property type="entry name" value="Lipopolysaccharide (LPS) transport protein A like domain"/>
    <property type="match status" value="1"/>
</dbReference>
<reference evidence="6 7" key="1">
    <citation type="submission" date="2018-11" db="EMBL/GenBank/DDBJ databases">
        <title>Genomic Encyclopedia of Type Strains, Phase IV (KMG-IV): sequencing the most valuable type-strain genomes for metagenomic binning, comparative biology and taxonomic classification.</title>
        <authorList>
            <person name="Goeker M."/>
        </authorList>
    </citation>
    <scope>NUCLEOTIDE SEQUENCE [LARGE SCALE GENOMIC DNA]</scope>
    <source>
        <strain evidence="6 7">DSM 25623</strain>
    </source>
</reference>
<keyword evidence="4" id="KW-1133">Transmembrane helix</keyword>
<accession>A0A3N4W4M3</accession>
<keyword evidence="2" id="KW-0997">Cell inner membrane</keyword>
<dbReference type="Pfam" id="PF06835">
    <property type="entry name" value="LptC"/>
    <property type="match status" value="1"/>
</dbReference>
<dbReference type="InterPro" id="IPR052363">
    <property type="entry name" value="LPS_export_LptC"/>
</dbReference>
<keyword evidence="1" id="KW-1003">Cell membrane</keyword>
<gene>
    <name evidence="6" type="ORF">EDC50_0187</name>
</gene>
<keyword evidence="5" id="KW-0472">Membrane</keyword>
<dbReference type="AlphaFoldDB" id="A0A3N4W4M3"/>
<comment type="caution">
    <text evidence="6">The sequence shown here is derived from an EMBL/GenBank/DDBJ whole genome shotgun (WGS) entry which is preliminary data.</text>
</comment>
<evidence type="ECO:0000256" key="4">
    <source>
        <dbReference type="ARBA" id="ARBA00022989"/>
    </source>
</evidence>
<evidence type="ECO:0000256" key="3">
    <source>
        <dbReference type="ARBA" id="ARBA00022692"/>
    </source>
</evidence>
<proteinExistence type="predicted"/>